<dbReference type="SMART" id="SM00363">
    <property type="entry name" value="S4"/>
    <property type="match status" value="1"/>
</dbReference>
<comment type="catalytic activity">
    <reaction evidence="1">
        <text>uridine(955/2504/2580) in 23S rRNA = pseudouridine(955/2504/2580) in 23S rRNA</text>
        <dbReference type="Rhea" id="RHEA:42528"/>
        <dbReference type="Rhea" id="RHEA-COMP:10099"/>
        <dbReference type="Rhea" id="RHEA-COMP:10100"/>
        <dbReference type="ChEBI" id="CHEBI:65314"/>
        <dbReference type="ChEBI" id="CHEBI:65315"/>
        <dbReference type="EC" id="5.4.99.24"/>
    </reaction>
</comment>
<sequence>MLKSDSEQNLTERPAVRYVTIDDNNTGQRIDNFLVTLLKGVPKGKIYNLLRKGEIRVNKKRTKPDYRLQNEDIVRIAPIVITPESEKPTLSDRLKNDIEARIVYEDKGLIVINKPSGLAVHGGSGLSFGLVEVIRQIRPLEKFIELVHRLDRDTSGLIMVAKKRAVLKELHTALREKEGVQKTYMALVYGSWPKRKLQVNAPLLKNELKSGDRVVKVHTDGKESLTRFKLVRQFEGYSLVECEPVTGRTHQIRVHAQHAGYSIVGDEKYASTELLKETKGLGFKRLCLHATRLDIMLNGERMLFEAPLDKEWQNLMNDTLTSVYA</sequence>
<evidence type="ECO:0000256" key="6">
    <source>
        <dbReference type="ARBA" id="ARBA00023235"/>
    </source>
</evidence>
<dbReference type="InterPro" id="IPR036986">
    <property type="entry name" value="S4_RNA-bd_sf"/>
</dbReference>
<dbReference type="InterPro" id="IPR006225">
    <property type="entry name" value="PsdUridine_synth_RluC/D"/>
</dbReference>
<dbReference type="InterPro" id="IPR006224">
    <property type="entry name" value="PsdUridine_synth_RluA-like_CS"/>
</dbReference>
<dbReference type="InterPro" id="IPR002942">
    <property type="entry name" value="S4_RNA-bd"/>
</dbReference>
<dbReference type="SUPFAM" id="SSF55174">
    <property type="entry name" value="Alpha-L RNA-binding motif"/>
    <property type="match status" value="1"/>
</dbReference>
<evidence type="ECO:0000313" key="10">
    <source>
        <dbReference type="EMBL" id="MBR7889920.1"/>
    </source>
</evidence>
<dbReference type="Pfam" id="PF00849">
    <property type="entry name" value="PseudoU_synth_2"/>
    <property type="match status" value="1"/>
</dbReference>
<dbReference type="SUPFAM" id="SSF55120">
    <property type="entry name" value="Pseudouridine synthase"/>
    <property type="match status" value="1"/>
</dbReference>
<feature type="domain" description="RNA-binding S4" evidence="9">
    <location>
        <begin position="28"/>
        <end position="99"/>
    </location>
</feature>
<evidence type="ECO:0000256" key="7">
    <source>
        <dbReference type="PROSITE-ProRule" id="PRU00182"/>
    </source>
</evidence>
<dbReference type="EC" id="5.4.99.-" evidence="8"/>
<dbReference type="Pfam" id="PF01479">
    <property type="entry name" value="S4"/>
    <property type="match status" value="1"/>
</dbReference>
<comment type="function">
    <text evidence="2">Responsible for synthesis of pseudouridine from uracil at positions 955, 2504 and 2580 in 23S ribosomal RNA.</text>
</comment>
<protein>
    <recommendedName>
        <fullName evidence="8">Pseudouridine synthase</fullName>
        <ecNumber evidence="8">5.4.99.-</ecNumber>
    </recommendedName>
</protein>
<dbReference type="RefSeq" id="WP_211537344.1">
    <property type="nucleotide sequence ID" value="NZ_JAGSSV010000024.1"/>
</dbReference>
<evidence type="ECO:0000256" key="8">
    <source>
        <dbReference type="RuleBase" id="RU362028"/>
    </source>
</evidence>
<dbReference type="InterPro" id="IPR050188">
    <property type="entry name" value="RluA_PseudoU_synthase"/>
</dbReference>
<keyword evidence="4" id="KW-0698">rRNA processing</keyword>
<comment type="catalytic activity">
    <reaction evidence="8">
        <text>a uridine in RNA = a pseudouridine in RNA</text>
        <dbReference type="Rhea" id="RHEA:48348"/>
        <dbReference type="Rhea" id="RHEA-COMP:12068"/>
        <dbReference type="Rhea" id="RHEA-COMP:12069"/>
        <dbReference type="ChEBI" id="CHEBI:65314"/>
        <dbReference type="ChEBI" id="CHEBI:65315"/>
    </reaction>
</comment>
<proteinExistence type="inferred from homology"/>
<dbReference type="InterPro" id="IPR020103">
    <property type="entry name" value="PsdUridine_synth_cat_dom_sf"/>
</dbReference>
<reference evidence="11" key="2">
    <citation type="submission" date="2023-07" db="EMBL/GenBank/DDBJ databases">
        <title>Marinomonas vulgaris A79, complete genome.</title>
        <authorList>
            <person name="Ying J.-J."/>
        </authorList>
    </citation>
    <scope>NUCLEOTIDE SEQUENCE [LARGE SCALE GENOMIC DNA]</scope>
    <source>
        <strain evidence="11">A79</strain>
    </source>
</reference>
<gene>
    <name evidence="10" type="primary">rluC</name>
    <name evidence="10" type="ORF">J9B83_13415</name>
</gene>
<evidence type="ECO:0000256" key="4">
    <source>
        <dbReference type="ARBA" id="ARBA00022552"/>
    </source>
</evidence>
<keyword evidence="5 7" id="KW-0694">RNA-binding</keyword>
<keyword evidence="11" id="KW-1185">Reference proteome</keyword>
<evidence type="ECO:0000313" key="11">
    <source>
        <dbReference type="Proteomes" id="UP000679722"/>
    </source>
</evidence>
<dbReference type="PROSITE" id="PS01129">
    <property type="entry name" value="PSI_RLU"/>
    <property type="match status" value="1"/>
</dbReference>
<dbReference type="Proteomes" id="UP000679722">
    <property type="component" value="Unassembled WGS sequence"/>
</dbReference>
<dbReference type="PANTHER" id="PTHR21600">
    <property type="entry name" value="MITOCHONDRIAL RNA PSEUDOURIDINE SYNTHASE"/>
    <property type="match status" value="1"/>
</dbReference>
<dbReference type="PROSITE" id="PS50889">
    <property type="entry name" value="S4"/>
    <property type="match status" value="1"/>
</dbReference>
<name>A0ABS5HEL2_9GAMM</name>
<comment type="similarity">
    <text evidence="3 8">Belongs to the pseudouridine synthase RluA family.</text>
</comment>
<keyword evidence="6 8" id="KW-0413">Isomerase</keyword>
<evidence type="ECO:0000256" key="2">
    <source>
        <dbReference type="ARBA" id="ARBA00002876"/>
    </source>
</evidence>
<dbReference type="NCBIfam" id="NF008249">
    <property type="entry name" value="PRK11025.1"/>
    <property type="match status" value="1"/>
</dbReference>
<reference evidence="10 11" key="1">
    <citation type="submission" date="2021-04" db="EMBL/GenBank/DDBJ databases">
        <authorList>
            <person name="Sun C."/>
        </authorList>
    </citation>
    <scope>NUCLEOTIDE SEQUENCE [LARGE SCALE GENOMIC DNA]</scope>
    <source>
        <strain evidence="10 11">A79</strain>
    </source>
</reference>
<dbReference type="CDD" id="cd02869">
    <property type="entry name" value="PseudoU_synth_RluA_like"/>
    <property type="match status" value="1"/>
</dbReference>
<accession>A0ABS5HEL2</accession>
<comment type="caution">
    <text evidence="10">The sequence shown here is derived from an EMBL/GenBank/DDBJ whole genome shotgun (WGS) entry which is preliminary data.</text>
</comment>
<evidence type="ECO:0000256" key="1">
    <source>
        <dbReference type="ARBA" id="ARBA00000381"/>
    </source>
</evidence>
<dbReference type="InterPro" id="IPR006145">
    <property type="entry name" value="PsdUridine_synth_RsuA/RluA"/>
</dbReference>
<dbReference type="CDD" id="cd00165">
    <property type="entry name" value="S4"/>
    <property type="match status" value="1"/>
</dbReference>
<evidence type="ECO:0000256" key="5">
    <source>
        <dbReference type="ARBA" id="ARBA00022884"/>
    </source>
</evidence>
<dbReference type="NCBIfam" id="TIGR00005">
    <property type="entry name" value="rluA_subfam"/>
    <property type="match status" value="1"/>
</dbReference>
<organism evidence="10 11">
    <name type="scientific">Marinomonas vulgaris</name>
    <dbReference type="NCBI Taxonomy" id="2823372"/>
    <lineage>
        <taxon>Bacteria</taxon>
        <taxon>Pseudomonadati</taxon>
        <taxon>Pseudomonadota</taxon>
        <taxon>Gammaproteobacteria</taxon>
        <taxon>Oceanospirillales</taxon>
        <taxon>Oceanospirillaceae</taxon>
        <taxon>Marinomonas</taxon>
    </lineage>
</organism>
<dbReference type="Gene3D" id="3.10.290.10">
    <property type="entry name" value="RNA-binding S4 domain"/>
    <property type="match status" value="1"/>
</dbReference>
<dbReference type="GO" id="GO:0160141">
    <property type="term" value="F:23S rRNA pseudouridine(955/2504/2580) synthase activity"/>
    <property type="evidence" value="ECO:0007669"/>
    <property type="project" value="UniProtKB-EC"/>
</dbReference>
<dbReference type="EMBL" id="JAGSSV010000024">
    <property type="protein sequence ID" value="MBR7889920.1"/>
    <property type="molecule type" value="Genomic_DNA"/>
</dbReference>
<dbReference type="PANTHER" id="PTHR21600:SF92">
    <property type="entry name" value="RIBOSOMAL LARGE SUBUNIT PSEUDOURIDINE SYNTHASE C"/>
    <property type="match status" value="1"/>
</dbReference>
<evidence type="ECO:0000256" key="3">
    <source>
        <dbReference type="ARBA" id="ARBA00010876"/>
    </source>
</evidence>
<evidence type="ECO:0000259" key="9">
    <source>
        <dbReference type="SMART" id="SM00363"/>
    </source>
</evidence>
<dbReference type="Gene3D" id="3.30.2350.10">
    <property type="entry name" value="Pseudouridine synthase"/>
    <property type="match status" value="1"/>
</dbReference>